<sequence>MTDPEDYPLLRGQTALLAQALRLVSRDGYTWWQVQTVPVEKILAAVKKLDEKYAVLIAPKARAIRKEARLPVAHLLLAPVSVMPPENPPPTWPLMLLAPHPLPGEGMRRVEASPEPQRPLYWVAWREGEWKPTYVLRKDQRGRWTWFLEPSFHRALLEEALAYAAEGDWRALVGHMKALGNLPMFSGVWSQVQEIRRRVQKLWGDRHLRDPSGQWKAPPWRKAVEEWPKAPLSPIGMRLYPEEPPRTLGEWWEAHRKGGGG</sequence>
<dbReference type="AlphaFoldDB" id="A0A1G7KZ95"/>
<protein>
    <submittedName>
        <fullName evidence="1">Uncharacterized protein</fullName>
    </submittedName>
</protein>
<evidence type="ECO:0000313" key="1">
    <source>
        <dbReference type="EMBL" id="SDF42568.1"/>
    </source>
</evidence>
<evidence type="ECO:0000313" key="2">
    <source>
        <dbReference type="Proteomes" id="UP000199446"/>
    </source>
</evidence>
<keyword evidence="2" id="KW-1185">Reference proteome</keyword>
<dbReference type="OrthoDB" id="30409at2"/>
<dbReference type="STRING" id="482827.SAMN04488243_1539"/>
<accession>A0A1G7KZ95</accession>
<reference evidence="2" key="1">
    <citation type="submission" date="2016-10" db="EMBL/GenBank/DDBJ databases">
        <authorList>
            <person name="Varghese N."/>
            <person name="Submissions S."/>
        </authorList>
    </citation>
    <scope>NUCLEOTIDE SEQUENCE [LARGE SCALE GENOMIC DNA]</scope>
    <source>
        <strain evidence="2">CGMCC 1.6992</strain>
    </source>
</reference>
<gene>
    <name evidence="1" type="ORF">SAMN04488243_1539</name>
</gene>
<dbReference type="Proteomes" id="UP000199446">
    <property type="component" value="Unassembled WGS sequence"/>
</dbReference>
<dbReference type="EMBL" id="FNBC01000053">
    <property type="protein sequence ID" value="SDF42568.1"/>
    <property type="molecule type" value="Genomic_DNA"/>
</dbReference>
<organism evidence="1 2">
    <name type="scientific">Thermus arciformis</name>
    <dbReference type="NCBI Taxonomy" id="482827"/>
    <lineage>
        <taxon>Bacteria</taxon>
        <taxon>Thermotogati</taxon>
        <taxon>Deinococcota</taxon>
        <taxon>Deinococci</taxon>
        <taxon>Thermales</taxon>
        <taxon>Thermaceae</taxon>
        <taxon>Thermus</taxon>
    </lineage>
</organism>
<dbReference type="RefSeq" id="WP_093008635.1">
    <property type="nucleotide sequence ID" value="NZ_FNBC01000053.1"/>
</dbReference>
<proteinExistence type="predicted"/>
<name>A0A1G7KZ95_9DEIN</name>